<organism evidence="1 2">
    <name type="scientific">Streptococcus viridans</name>
    <dbReference type="NCBI Taxonomy" id="78535"/>
    <lineage>
        <taxon>Bacteria</taxon>
        <taxon>Bacillati</taxon>
        <taxon>Bacillota</taxon>
        <taxon>Bacilli</taxon>
        <taxon>Lactobacillales</taxon>
        <taxon>Streptococcaceae</taxon>
        <taxon>Streptococcus</taxon>
    </lineage>
</organism>
<protein>
    <submittedName>
        <fullName evidence="1">MmcQ family protein</fullName>
    </submittedName>
</protein>
<dbReference type="SUPFAM" id="SSF142906">
    <property type="entry name" value="YjbR-like"/>
    <property type="match status" value="1"/>
</dbReference>
<name>A0A3S4PY81_9STRE</name>
<dbReference type="Gene3D" id="3.90.1150.30">
    <property type="match status" value="1"/>
</dbReference>
<dbReference type="AlphaFoldDB" id="A0A3S4PY81"/>
<sequence>MFLPDYFEKYSIDKEKALAYGFSEQGETYHYEQLILDGDFKLYVTVQGKEVNFWLVDQETGDDYMQLHMDQMVGQYVGQVREACQQALEDIRKSCFAVKDFMYPQTKRLVNWISQQYDRPLEYLWDRSPDSGVFRHQKDLKWFGVFMKIDWSKLDAKQEGKIEVLNLKLDHVSQLLEEPPFYPAYHMNKKYWISIPLDERVEDNYLFELVAKSWTLTKK</sequence>
<gene>
    <name evidence="1" type="primary">mmcQ</name>
    <name evidence="1" type="ORF">NCTC3166_01174</name>
</gene>
<evidence type="ECO:0000313" key="1">
    <source>
        <dbReference type="EMBL" id="VED67352.1"/>
    </source>
</evidence>
<dbReference type="Proteomes" id="UP000270025">
    <property type="component" value="Chromosome"/>
</dbReference>
<dbReference type="EMBL" id="LR134266">
    <property type="protein sequence ID" value="VED67352.1"/>
    <property type="molecule type" value="Genomic_DNA"/>
</dbReference>
<proteinExistence type="predicted"/>
<keyword evidence="2" id="KW-1185">Reference proteome</keyword>
<dbReference type="InterPro" id="IPR058532">
    <property type="entry name" value="YjbR/MT2646/Rv2570-like"/>
</dbReference>
<dbReference type="Pfam" id="PF04237">
    <property type="entry name" value="YjbR"/>
    <property type="match status" value="1"/>
</dbReference>
<dbReference type="KEGG" id="svf:NCTC3166_01174"/>
<reference evidence="1 2" key="1">
    <citation type="submission" date="2018-12" db="EMBL/GenBank/DDBJ databases">
        <authorList>
            <consortium name="Pathogen Informatics"/>
        </authorList>
    </citation>
    <scope>NUCLEOTIDE SEQUENCE [LARGE SCALE GENOMIC DNA]</scope>
    <source>
        <strain evidence="1 2">NCTC3166</strain>
    </source>
</reference>
<dbReference type="InterPro" id="IPR007351">
    <property type="entry name" value="YjbR"/>
</dbReference>
<accession>A0A3S4PY81</accession>
<evidence type="ECO:0000313" key="2">
    <source>
        <dbReference type="Proteomes" id="UP000270025"/>
    </source>
</evidence>
<dbReference type="RefSeq" id="WP_126404347.1">
    <property type="nucleotide sequence ID" value="NZ_LR134266.1"/>
</dbReference>
<dbReference type="PANTHER" id="PTHR35145:SF1">
    <property type="entry name" value="CYTOPLASMIC PROTEIN"/>
    <property type="match status" value="1"/>
</dbReference>
<dbReference type="InterPro" id="IPR038056">
    <property type="entry name" value="YjbR-like_sf"/>
</dbReference>
<dbReference type="PANTHER" id="PTHR35145">
    <property type="entry name" value="CYTOPLASMIC PROTEIN-RELATED"/>
    <property type="match status" value="1"/>
</dbReference>